<sequence length="191" mass="20334">MRFLTHLLLMFAVALAVGFGLSWYALSDGRLFGAYRVGPWAAWPAAGSPTPDPYTRAHIARTGALQLGQSEGLEFVASTDSQGRPLDRACTYRVHGTTPVASFWTLVAEAQDGTNIARSEGEEAMHSARLARNEDGTAVIFVGKRLSPLNWLEITGDGPFSLALTLYDTAAFGGVGSGADTLPAIDREDCA</sequence>
<reference evidence="2 3" key="1">
    <citation type="journal article" date="2015" name="Int. J. Syst. Evol. Microbiol.">
        <title>Youhaiella tibetensis gen. nov., sp. nov., isolated from subsurface sediment.</title>
        <authorList>
            <person name="Wang Y.X."/>
            <person name="Huang F.Q."/>
            <person name="Nogi Y."/>
            <person name="Pang S.J."/>
            <person name="Wang P.K."/>
            <person name="Lv J."/>
        </authorList>
    </citation>
    <scope>NUCLEOTIDE SEQUENCE [LARGE SCALE GENOMIC DNA]</scope>
    <source>
        <strain evidence="3">fig4</strain>
    </source>
</reference>
<dbReference type="InterPro" id="IPR012038">
    <property type="entry name" value="UCP009471"/>
</dbReference>
<dbReference type="OrthoDB" id="7837485at2"/>
<evidence type="ECO:0000313" key="3">
    <source>
        <dbReference type="Proteomes" id="UP000321062"/>
    </source>
</evidence>
<dbReference type="AlphaFoldDB" id="A0A5B9DRH4"/>
<dbReference type="KEGG" id="yti:FNA67_14805"/>
<dbReference type="EMBL" id="CP041690">
    <property type="protein sequence ID" value="QEE21379.1"/>
    <property type="molecule type" value="Genomic_DNA"/>
</dbReference>
<evidence type="ECO:0000259" key="1">
    <source>
        <dbReference type="Pfam" id="PF06742"/>
    </source>
</evidence>
<feature type="domain" description="DUF1214" evidence="1">
    <location>
        <begin position="72"/>
        <end position="169"/>
    </location>
</feature>
<proteinExistence type="predicted"/>
<dbReference type="InterPro" id="IPR037049">
    <property type="entry name" value="DUF1214_C_sf"/>
</dbReference>
<dbReference type="SUPFAM" id="SSF160935">
    <property type="entry name" value="VPA0735-like"/>
    <property type="match status" value="1"/>
</dbReference>
<accession>A0A5B9DRH4</accession>
<dbReference type="RefSeq" id="WP_147656602.1">
    <property type="nucleotide sequence ID" value="NZ_BMFM01000001.1"/>
</dbReference>
<dbReference type="PIRSF" id="PIRSF009471">
    <property type="entry name" value="UCP009471"/>
    <property type="match status" value="1"/>
</dbReference>
<dbReference type="Gene3D" id="2.60.120.600">
    <property type="entry name" value="Domain of unknown function DUF1214, C-terminal domain"/>
    <property type="match status" value="1"/>
</dbReference>
<dbReference type="PANTHER" id="PTHR36509:SF2">
    <property type="entry name" value="BLL3101 PROTEIN"/>
    <property type="match status" value="1"/>
</dbReference>
<gene>
    <name evidence="2" type="ORF">FNA67_14805</name>
</gene>
<dbReference type="PANTHER" id="PTHR36509">
    <property type="entry name" value="BLL3101 PROTEIN"/>
    <property type="match status" value="1"/>
</dbReference>
<dbReference type="Pfam" id="PF06742">
    <property type="entry name" value="DUF1214"/>
    <property type="match status" value="1"/>
</dbReference>
<keyword evidence="3" id="KW-1185">Reference proteome</keyword>
<dbReference type="InterPro" id="IPR010621">
    <property type="entry name" value="DUF1214"/>
</dbReference>
<dbReference type="Proteomes" id="UP000321062">
    <property type="component" value="Chromosome"/>
</dbReference>
<protein>
    <submittedName>
        <fullName evidence="2">DUF1214 domain-containing protein</fullName>
    </submittedName>
</protein>
<evidence type="ECO:0000313" key="2">
    <source>
        <dbReference type="EMBL" id="QEE21379.1"/>
    </source>
</evidence>
<organism evidence="2 3">
    <name type="scientific">Paradevosia tibetensis</name>
    <dbReference type="NCBI Taxonomy" id="1447062"/>
    <lineage>
        <taxon>Bacteria</taxon>
        <taxon>Pseudomonadati</taxon>
        <taxon>Pseudomonadota</taxon>
        <taxon>Alphaproteobacteria</taxon>
        <taxon>Hyphomicrobiales</taxon>
        <taxon>Devosiaceae</taxon>
        <taxon>Paradevosia</taxon>
    </lineage>
</organism>
<name>A0A5B9DRH4_9HYPH</name>